<protein>
    <submittedName>
        <fullName evidence="1">Uncharacterized protein</fullName>
    </submittedName>
</protein>
<dbReference type="KEGG" id="tsq:D3A95_02275"/>
<accession>A0A3B7M9V6</accession>
<organism evidence="1 2">
    <name type="scientific">Thermosynechococcus sichuanensis E542</name>
    <dbReference type="NCBI Taxonomy" id="2016101"/>
    <lineage>
        <taxon>Bacteria</taxon>
        <taxon>Bacillati</taxon>
        <taxon>Cyanobacteriota</taxon>
        <taxon>Cyanophyceae</taxon>
        <taxon>Acaryochloridales</taxon>
        <taxon>Thermosynechococcaceae</taxon>
        <taxon>Thermosynechococcus</taxon>
        <taxon>Thermosynechococcus sichuanensis</taxon>
    </lineage>
</organism>
<sequence length="78" mass="9212">MTPSLLRQFWHFVEQAQVGRFLSLDDHALQGWLVTQFSDLYPLEHNQRHHLERYISSRLSLIRDVASNCTSRSFGDRP</sequence>
<reference evidence="2" key="1">
    <citation type="submission" date="2018-09" db="EMBL/GenBank/DDBJ databases">
        <title>Complete genome sequence of thermophilic cyanobacteria strain Thermosynechococcus elongatus PKUAC-SCTE542.</title>
        <authorList>
            <person name="Liang Y."/>
            <person name="Tang J."/>
            <person name="Daroch M."/>
        </authorList>
    </citation>
    <scope>NUCLEOTIDE SEQUENCE [LARGE SCALE GENOMIC DNA]</scope>
    <source>
        <strain evidence="2">E542</strain>
    </source>
</reference>
<name>A0A3B7M9V6_9CYAN</name>
<dbReference type="AlphaFoldDB" id="A0A3B7M9V6"/>
<dbReference type="Proteomes" id="UP000261812">
    <property type="component" value="Chromosome"/>
</dbReference>
<proteinExistence type="predicted"/>
<gene>
    <name evidence="1" type="ORF">D3A95_02275</name>
</gene>
<keyword evidence="2" id="KW-1185">Reference proteome</keyword>
<evidence type="ECO:0000313" key="2">
    <source>
        <dbReference type="Proteomes" id="UP000261812"/>
    </source>
</evidence>
<dbReference type="RefSeq" id="WP_181496002.1">
    <property type="nucleotide sequence ID" value="NZ_CP032152.1"/>
</dbReference>
<dbReference type="EMBL" id="CP032152">
    <property type="protein sequence ID" value="AXY67397.1"/>
    <property type="molecule type" value="Genomic_DNA"/>
</dbReference>
<evidence type="ECO:0000313" key="1">
    <source>
        <dbReference type="EMBL" id="AXY67397.1"/>
    </source>
</evidence>